<dbReference type="Pfam" id="PF16640">
    <property type="entry name" value="Big_3_5"/>
    <property type="match status" value="1"/>
</dbReference>
<dbReference type="Gene3D" id="2.60.40.2700">
    <property type="match status" value="3"/>
</dbReference>
<feature type="chain" id="PRO_5046075387" evidence="1">
    <location>
        <begin position="36"/>
        <end position="1474"/>
    </location>
</feature>
<reference evidence="3 4" key="1">
    <citation type="submission" date="2022-01" db="EMBL/GenBank/DDBJ databases">
        <title>Nocardioides sp. nov., an actinomycete isolated from mining soil.</title>
        <authorList>
            <person name="Liu L."/>
        </authorList>
    </citation>
    <scope>NUCLEOTIDE SEQUENCE [LARGE SCALE GENOMIC DNA]</scope>
    <source>
        <strain evidence="3 4">KLBMP 9356</strain>
    </source>
</reference>
<comment type="caution">
    <text evidence="3">The sequence shown here is derived from an EMBL/GenBank/DDBJ whole genome shotgun (WGS) entry which is preliminary data.</text>
</comment>
<accession>A0ABS9H7R8</accession>
<evidence type="ECO:0000313" key="3">
    <source>
        <dbReference type="EMBL" id="MCF6377260.1"/>
    </source>
</evidence>
<dbReference type="Proteomes" id="UP001201161">
    <property type="component" value="Unassembled WGS sequence"/>
</dbReference>
<dbReference type="InterPro" id="IPR013783">
    <property type="entry name" value="Ig-like_fold"/>
</dbReference>
<sequence>MLNQAGLPRAGARATAALAIGVAVATLGPVSPASAVPPAGPTGLNVAQPSSLTTKFNWNQSAGADRYDVQVDNNLDFSSPEVNVTTVNSVYVPEVALQTTTNYWRVRAATGAEKSDWVTGLPFDPPQVTVPIPSSPVDGAHLQQPNDPPLLSWTPSPGATSYTVEVASDPDFVNRLAPFTTETTSLVVSQPLSLGDWFWRVIATKGPGVVSQPSNSSSFWIDPLETPTITGPLGPQPNISADVIDVVLDWDKVPGAVGYELQVATNIDFTAGSIVEDRTGAQKRVLGTRFSPPITYDNNGYYWRVRAVDTAGNSSGWARSQVDFNRQYEKSPELIYPANGAPDVPDPLYFDWKPVTNASEYEIWVGTDENFSPKTYNSCRVAQTTYTPGLFAINDTDLVNVLPNRINEDCDPKPGVTNYWRVRPLDRPYEKPGGGDLPGVQGLWSPTYSFDYTGLSMNNLSPANGATVDVPALSWDPAPGALTYTVRVTNGLGNLVDSATTYATSYTPKGFQRFPTANNPYTWSVYAETAEGTTSLAPQRTFILTGNQPAPSGVPVLTPLTPSPSAQFDGPPALTWEPDPAAATYRVHATYPGGNVLVTKGIFETTAMPWSSFTDTSSELKRPGTYTWWVTAHAQNGAQIGSAGPTSTFTIKPFTAATGHRVALGGKAALDSGSGACTPLTGVCTVPATPVLRWTREPGTAFYMVYVSEDPSFSNLLEPTTALPATTNTIYTPALDNRDWTYADNQTERPYFWFVRPCRAVGQCGPGPVGVAGSAQHSFFKKSPPVTGLQSTLTDKTEVSMSWDNYWHDPASSDPADKWGQTGEPLPQSAMKYRVEIATDSTFSPSAVIDTADVDQTTYTSPSKIYANRKYWWRVQAIDSDGNGLTWSTQEATFQRETPTLNLISPINDVNAPGTTAFRWQAQAYAKGYDVEVYKNDDPTYSVANRVANATNLLTTAYTWNKALAPSASAYRWRVRRIDSSGNPGDWSTGGRFFVTAGTPNIVAPGTGAVQSPNGPVLEWEPLPGASRYTVTITPSGGGSAVIANTVSTAWAVTSKLATGSYTWTLAAKDASGNTLGSSSSTFSVDAALVADLRPTIQSPEGTGVGKTLFATAPTWQGAFTDVTVTYQWLRDGQPIFGTAPSSGTGSTYVIQAVDIGRTLTVKATGSKPNYASGSSTSDGVMATAGDALLATSAPSISGNPAVGSNLTAVPGTWAPTATSYSYKWLRNGSPITNAFFGTYLVTAADAGAQLTVEVTAVRSGYTNGVAVSPPVAIPGTPPGGPGGTAGTLTATAAPVINGTAKVGGYLTATAGTWNSAPTGFKYQWFRAGAPITGATTSIYRATEADASQALTVTVSVTKAGWTDGAATTAPVTIAKLDSTTSAILLPTVLKPGMKSKLMVTVMATGLTGPTGSVVVKDGRKTLVTKSLAASKLGKLTIKLKGFKAGKHKITVFYKGSAATNPSKSKAIKITVRK</sequence>
<feature type="signal peptide" evidence="1">
    <location>
        <begin position="1"/>
        <end position="35"/>
    </location>
</feature>
<dbReference type="InterPro" id="IPR032109">
    <property type="entry name" value="Big_3_5"/>
</dbReference>
<evidence type="ECO:0000313" key="4">
    <source>
        <dbReference type="Proteomes" id="UP001201161"/>
    </source>
</evidence>
<dbReference type="EMBL" id="JAKJHZ010000005">
    <property type="protein sequence ID" value="MCF6377260.1"/>
    <property type="molecule type" value="Genomic_DNA"/>
</dbReference>
<evidence type="ECO:0000259" key="2">
    <source>
        <dbReference type="Pfam" id="PF16640"/>
    </source>
</evidence>
<dbReference type="RefSeq" id="WP_236400559.1">
    <property type="nucleotide sequence ID" value="NZ_JAKJHZ010000005.1"/>
</dbReference>
<protein>
    <submittedName>
        <fullName evidence="3">Ig-like domain repeat protein</fullName>
    </submittedName>
</protein>
<dbReference type="Gene3D" id="2.60.40.10">
    <property type="entry name" value="Immunoglobulins"/>
    <property type="match status" value="11"/>
</dbReference>
<evidence type="ECO:0000256" key="1">
    <source>
        <dbReference type="SAM" id="SignalP"/>
    </source>
</evidence>
<organism evidence="3 4">
    <name type="scientific">Nocardioides potassii</name>
    <dbReference type="NCBI Taxonomy" id="2911371"/>
    <lineage>
        <taxon>Bacteria</taxon>
        <taxon>Bacillati</taxon>
        <taxon>Actinomycetota</taxon>
        <taxon>Actinomycetes</taxon>
        <taxon>Propionibacteriales</taxon>
        <taxon>Nocardioidaceae</taxon>
        <taxon>Nocardioides</taxon>
    </lineage>
</organism>
<gene>
    <name evidence="3" type="ORF">L2K70_06565</name>
</gene>
<proteinExistence type="predicted"/>
<keyword evidence="1" id="KW-0732">Signal</keyword>
<name>A0ABS9H7R8_9ACTN</name>
<keyword evidence="4" id="KW-1185">Reference proteome</keyword>
<feature type="domain" description="Bacterial Ig-like" evidence="2">
    <location>
        <begin position="1388"/>
        <end position="1472"/>
    </location>
</feature>